<comment type="caution">
    <text evidence="2">The sequence shown here is derived from an EMBL/GenBank/DDBJ whole genome shotgun (WGS) entry which is preliminary data.</text>
</comment>
<protein>
    <submittedName>
        <fullName evidence="2">Uncharacterized protein</fullName>
    </submittedName>
</protein>
<accession>A0ABQ9HK34</accession>
<evidence type="ECO:0000313" key="2">
    <source>
        <dbReference type="EMBL" id="KAJ8884560.1"/>
    </source>
</evidence>
<reference evidence="2 3" key="1">
    <citation type="submission" date="2023-02" db="EMBL/GenBank/DDBJ databases">
        <title>LHISI_Scaffold_Assembly.</title>
        <authorList>
            <person name="Stuart O.P."/>
            <person name="Cleave R."/>
            <person name="Magrath M.J.L."/>
            <person name="Mikheyev A.S."/>
        </authorList>
    </citation>
    <scope>NUCLEOTIDE SEQUENCE [LARGE SCALE GENOMIC DNA]</scope>
    <source>
        <strain evidence="2">Daus_M_001</strain>
        <tissue evidence="2">Leg muscle</tissue>
    </source>
</reference>
<sequence length="1773" mass="195520">MTCGEVYNQFQRPLYWHSSTTLATRSAVAACAHKAITCDGGRVTNPKLAEVASGEWRLDMACCCSTKLHIPPRACVPRDNFAVTSATLSSHTAASMRAQGQLRRYICYSQFTYRREDACPGTTSPLHLLLLVHIPPRACVPRDNFTVTSATLSSHTAASMRAQGQLRRYICYSQFTYRREDACPGTTSPLHLLLSVHILPRASKPRDNFVVTFATLSSHTAASMRARGQLHRYICYSQFTYRRENACPGTTSQLHLLLSVHILPRACVPRDNFAATSATLSSHTAASMRARRQLRRYICYSQFTYRRENACPGTTSQLHLLLSVHILPRACVPRDNFAVTSATLRSHTAARMRARGQLRRYICYSQVTHRRENACPGTTSPLHLLLSVHIPPRACVPGDNFAVTSATLSSHTAASMRAQGQLRRYICYSQFTYRREDACLGQLRRYICYSQFTYRREHPSPGTTSPLHLLLSVHTPPRECVPGDNFAVTSATLSSHTAARMRARGQLRRYICYSQFTYCREHACPGTTSPLHLLLSVHIPPRECVPGDNFAVTSATLSSHTAASMRAQGQLRRYICYSQFTYRREDACLGQLRLHIPPRECVPGDNFAVTSATLSSHTAASIQAQGQLRSYICYSQFTYRREHACPGTTSPLHLLHSVQYADIARTRVATSHIRRSPGTTSPLHLLLSVHILPRACVPGTTSPLHLLLSVHIPPRECVPGTTSPLHLLLSVHILPRACPAQGQLRRYICYSQFTYRREHACPGTTSPLHLLLSVHILPRACVPRDNFAVTSATLSSHTAASMRARGQLRRYICYSQFTYRRERACPGTTSPLHLLLSVHILPRPCVPGDNFADTSPSLSSHTAASMRARGQLRRYISYSQFTHRREHACPGTTSPLLLLLSVHILLRACVPGDNFAVTSATLSSHTAASMRARGQLRRYICYSQFTYRRERACPGQLRRYICYSQFTYRHEHACPGTTLILIVKTRGPAESSGRILIICDDPGATPAGNSTWLTLVGVEQANRVRFSHAGVVLDDTAGRGVFSGICCFPSPCIPVLLLTRLASTSSALKTSMLRAAQISSLTVPLFPAFETEKRGRDRGDFATNIKCPIAAKREALNWCAVFSSHSRFEKALLSHVGVLCNVVIQRFEKALLSHVGVLGNVVIQRFEKALLSHVGVLCNVVIQRFEKALLSHVGVLCNVVIQRFEKALLSHVGVLCNVVIQRFEKALLSHVGVLCNVVIQRFEKALLSHVGVLCNVVIQRFEKALLSHVGVLCNVVIQRFEKALLSHVGVLCNVVIQRFEKALLSHAGVLCNVVIQRFEKALLSHVGVLCNVVIQRFEKALLSHVGVLGNAVSNMGDVLKAKHSTAPSPEVARVAVTSWVRRTSAAGRQRPSSRPQCCADKHSDPRFQCLLTVLVVLVSVVVVGVSLPGKGEVGWETSPCPLRYTRLQTTAATGIPSPLHHRVTVSIGFCLSDSLRIDKITEGSSFLGSDTTCPSHIASLLEAGTLTNQGSPCNNREVRGVEVGGDGDGEEESDGSLMRERGGRGVDVFGAGWQLCEKVRSVDPPRSAYQGLESRILLSGSEEMHVEATRAVKSIAPQASKMAVHAGFDTDKIRCSSRVHPQATGSPRAVIHYSNTSQVSRVLEVISVSVADWCFSDSSPERSTVDGQHEELPAMARAPPKVRLRRFRQLGQEDGSDILLDLKTTWLSERVQEGSLSVHRRSLYLLRSLLGVGAAERSLCDVKSERESTLSANSDTALIKVFTTERQNVSCNR</sequence>
<keyword evidence="3" id="KW-1185">Reference proteome</keyword>
<proteinExistence type="predicted"/>
<evidence type="ECO:0000256" key="1">
    <source>
        <dbReference type="SAM" id="MobiDB-lite"/>
    </source>
</evidence>
<evidence type="ECO:0000313" key="3">
    <source>
        <dbReference type="Proteomes" id="UP001159363"/>
    </source>
</evidence>
<organism evidence="2 3">
    <name type="scientific">Dryococelus australis</name>
    <dbReference type="NCBI Taxonomy" id="614101"/>
    <lineage>
        <taxon>Eukaryota</taxon>
        <taxon>Metazoa</taxon>
        <taxon>Ecdysozoa</taxon>
        <taxon>Arthropoda</taxon>
        <taxon>Hexapoda</taxon>
        <taxon>Insecta</taxon>
        <taxon>Pterygota</taxon>
        <taxon>Neoptera</taxon>
        <taxon>Polyneoptera</taxon>
        <taxon>Phasmatodea</taxon>
        <taxon>Verophasmatodea</taxon>
        <taxon>Anareolatae</taxon>
        <taxon>Phasmatidae</taxon>
        <taxon>Eurycanthinae</taxon>
        <taxon>Dryococelus</taxon>
    </lineage>
</organism>
<dbReference type="EMBL" id="JARBHB010000005">
    <property type="protein sequence ID" value="KAJ8884560.1"/>
    <property type="molecule type" value="Genomic_DNA"/>
</dbReference>
<dbReference type="Proteomes" id="UP001159363">
    <property type="component" value="Chromosome 4"/>
</dbReference>
<name>A0ABQ9HK34_9NEOP</name>
<gene>
    <name evidence="2" type="ORF">PR048_016417</name>
</gene>
<feature type="region of interest" description="Disordered" evidence="1">
    <location>
        <begin position="1511"/>
        <end position="1541"/>
    </location>
</feature>
<feature type="compositionally biased region" description="Acidic residues" evidence="1">
    <location>
        <begin position="1525"/>
        <end position="1534"/>
    </location>
</feature>